<dbReference type="InterPro" id="IPR001509">
    <property type="entry name" value="Epimerase_deHydtase"/>
</dbReference>
<evidence type="ECO:0000256" key="2">
    <source>
        <dbReference type="ARBA" id="ARBA00023445"/>
    </source>
</evidence>
<keyword evidence="1" id="KW-0560">Oxidoreductase</keyword>
<dbReference type="SUPFAM" id="SSF51735">
    <property type="entry name" value="NAD(P)-binding Rossmann-fold domains"/>
    <property type="match status" value="1"/>
</dbReference>
<keyword evidence="5" id="KW-1185">Reference proteome</keyword>
<dbReference type="Pfam" id="PF01370">
    <property type="entry name" value="Epimerase"/>
    <property type="match status" value="1"/>
</dbReference>
<reference evidence="4 5" key="1">
    <citation type="journal article" date="2024" name="J. Plant Pathol.">
        <title>Sequence and assembly of the genome of Seiridium unicorne, isolate CBS 538.82, causal agent of cypress canker disease.</title>
        <authorList>
            <person name="Scali E."/>
            <person name="Rocca G.D."/>
            <person name="Danti R."/>
            <person name="Garbelotto M."/>
            <person name="Barberini S."/>
            <person name="Baroncelli R."/>
            <person name="Emiliani G."/>
        </authorList>
    </citation>
    <scope>NUCLEOTIDE SEQUENCE [LARGE SCALE GENOMIC DNA]</scope>
    <source>
        <strain evidence="4 5">BM-138-508</strain>
    </source>
</reference>
<comment type="caution">
    <text evidence="4">The sequence shown here is derived from an EMBL/GenBank/DDBJ whole genome shotgun (WGS) entry which is preliminary data.</text>
</comment>
<evidence type="ECO:0000259" key="3">
    <source>
        <dbReference type="Pfam" id="PF01370"/>
    </source>
</evidence>
<feature type="domain" description="NAD-dependent epimerase/dehydratase" evidence="3">
    <location>
        <begin position="7"/>
        <end position="136"/>
    </location>
</feature>
<dbReference type="PANTHER" id="PTHR10366">
    <property type="entry name" value="NAD DEPENDENT EPIMERASE/DEHYDRATASE"/>
    <property type="match status" value="1"/>
</dbReference>
<dbReference type="Gene3D" id="3.40.50.720">
    <property type="entry name" value="NAD(P)-binding Rossmann-like Domain"/>
    <property type="match status" value="1"/>
</dbReference>
<gene>
    <name evidence="4" type="ORF">SUNI508_10778</name>
</gene>
<accession>A0ABR2UJN9</accession>
<dbReference type="InterPro" id="IPR036291">
    <property type="entry name" value="NAD(P)-bd_dom_sf"/>
</dbReference>
<proteinExistence type="inferred from homology"/>
<comment type="similarity">
    <text evidence="2">Belongs to the NAD(P)-dependent epimerase/dehydratase family. Dihydroflavonol-4-reductase subfamily.</text>
</comment>
<sequence length="378" mass="40911">MSKGKLLITGATGYVGSAILIGALREGYDAHIVVRSAAKEQFLKDAPAIAGLGKQAQCKYFVVPDLTVPGCLDEAAAGANFVIHAAAPLPGTEATPDREEAEIIQPAVSITLNCLESARRAGTVKRVICLSSLGAFLRPAFFRNEVSIEEPVMVSPETVSDYWTPPYGGGLLTYSAAKTAALRRSLEWTREAVASSEGLGFDVIYTAFAYVIGRHPLAENVGDLFSGSNALILRSAVGTESSDFPEVSGGVHIDDVVKVHLQTFDCDNVKTPAEGPNKNIEILTFSVLWNYDDINAAVERLFPEQVKQGLLPNQGHFKARPRSIIDTSRAERVCKIEQWKGLDEQLQSALSQYLELLAKEKGNGPGNHKIWRTTARDQ</sequence>
<organism evidence="4 5">
    <name type="scientific">Seiridium unicorne</name>
    <dbReference type="NCBI Taxonomy" id="138068"/>
    <lineage>
        <taxon>Eukaryota</taxon>
        <taxon>Fungi</taxon>
        <taxon>Dikarya</taxon>
        <taxon>Ascomycota</taxon>
        <taxon>Pezizomycotina</taxon>
        <taxon>Sordariomycetes</taxon>
        <taxon>Xylariomycetidae</taxon>
        <taxon>Amphisphaeriales</taxon>
        <taxon>Sporocadaceae</taxon>
        <taxon>Seiridium</taxon>
    </lineage>
</organism>
<evidence type="ECO:0000256" key="1">
    <source>
        <dbReference type="ARBA" id="ARBA00023002"/>
    </source>
</evidence>
<dbReference type="PANTHER" id="PTHR10366:SF564">
    <property type="entry name" value="STEROL-4-ALPHA-CARBOXYLATE 3-DEHYDROGENASE, DECARBOXYLATING"/>
    <property type="match status" value="1"/>
</dbReference>
<dbReference type="InterPro" id="IPR050425">
    <property type="entry name" value="NAD(P)_dehydrat-like"/>
</dbReference>
<evidence type="ECO:0000313" key="5">
    <source>
        <dbReference type="Proteomes" id="UP001408356"/>
    </source>
</evidence>
<name>A0ABR2UJN9_9PEZI</name>
<evidence type="ECO:0000313" key="4">
    <source>
        <dbReference type="EMBL" id="KAK9414835.1"/>
    </source>
</evidence>
<protein>
    <recommendedName>
        <fullName evidence="3">NAD-dependent epimerase/dehydratase domain-containing protein</fullName>
    </recommendedName>
</protein>
<dbReference type="EMBL" id="JARVKF010000421">
    <property type="protein sequence ID" value="KAK9414835.1"/>
    <property type="molecule type" value="Genomic_DNA"/>
</dbReference>
<dbReference type="Proteomes" id="UP001408356">
    <property type="component" value="Unassembled WGS sequence"/>
</dbReference>